<dbReference type="OrthoDB" id="19806at2759"/>
<comment type="caution">
    <text evidence="4">The sequence shown here is derived from an EMBL/GenBank/DDBJ whole genome shotgun (WGS) entry which is preliminary data.</text>
</comment>
<evidence type="ECO:0000313" key="4">
    <source>
        <dbReference type="EMBL" id="KAG9670185.1"/>
    </source>
</evidence>
<keyword evidence="1" id="KW-0175">Coiled coil</keyword>
<feature type="non-terminal residue" evidence="4">
    <location>
        <position position="875"/>
    </location>
</feature>
<evidence type="ECO:0000256" key="1">
    <source>
        <dbReference type="SAM" id="Coils"/>
    </source>
</evidence>
<dbReference type="AlphaFoldDB" id="A0A9P8E204"/>
<feature type="domain" description="STB6-like N-terminal" evidence="3">
    <location>
        <begin position="51"/>
        <end position="190"/>
    </location>
</feature>
<dbReference type="PANTHER" id="PTHR31011:SF2">
    <property type="entry name" value="PROTEIN STB2-RELATED"/>
    <property type="match status" value="1"/>
</dbReference>
<dbReference type="InterPro" id="IPR059025">
    <property type="entry name" value="STB6_N"/>
</dbReference>
<dbReference type="PANTHER" id="PTHR31011">
    <property type="entry name" value="PROTEIN STB2-RELATED"/>
    <property type="match status" value="1"/>
</dbReference>
<feature type="compositionally biased region" description="Basic and acidic residues" evidence="2">
    <location>
        <begin position="607"/>
        <end position="629"/>
    </location>
</feature>
<proteinExistence type="predicted"/>
<feature type="compositionally biased region" description="Polar residues" evidence="2">
    <location>
        <begin position="15"/>
        <end position="24"/>
    </location>
</feature>
<feature type="compositionally biased region" description="Basic and acidic residues" evidence="2">
    <location>
        <begin position="25"/>
        <end position="39"/>
    </location>
</feature>
<dbReference type="Pfam" id="PF25995">
    <property type="entry name" value="STB6_N"/>
    <property type="match status" value="1"/>
</dbReference>
<sequence>MSTPSSATERPPGPHNQNVKLVTQQERKAEEKAEKHSPKPDSNQSKAPTHQRLVLTDPIAFRYLQEDPGVEVIESSKELQGYEIYVVEQWATSRTHPTFVITTFTGDPQHVAQVGILSVPTNESGWSQRLRVYFKALNQYHARRRETSLGILMITNLSGFPSSLTVIPVPDGDLKKHRFEFFVAENLKRMGCSGRVGLTLSAPNSATVAKFHQLYKTSDKNPIHTSVIELVKLCQAALNIFDKLDFDYVDGLLCDITEKAVNDWWLDIGAEFYNIEPHDGILGPTTVAALLGLLMGARNRLSAVGAPVPKDPFDIEGMKRGISHFQKSNRMERTRRLDRHTLDKLHRISAKAANAEGWSVPRAVKSTVAELSGKGGEMLAEVVGRRDKAGIADIETSYIDRFEQLVYGQRCKWLWLGKPLKNQSVDLKDQKSNEPSNGRSLVFGPVERKHTHESTSTARAASEEIMSPTWSSSKEGEGSIRGETYIHRSVTKRATGLFNEGRKGFDKFKDAVRGHQSKGSKDESPMSPADPSRQDPKSPHTLERIDSSSPPATPKIPQGADGSLDQVLQQREQNTKANAAGCSEAQDTNHLLSNPLDANNSVFPVEDPQRIKSEEEAREDKSDNESDLDRFETISRTISGEPSISIAGSDYHGVDLKEVLPSPPDLAQDIGPLLRRMHSYSDFETLSATTRSDSFYPRRLSFSIAADSILPPSPLLLAPPSPLPQHIPLPQQYTHETTLSSDLKAIRAQLATLDRKEATWTRQQLLATSSLLTQADDDQAYLDSIYRPSAANLQDLRDASEALLVDERDALHEGAKELKTLAQRLDYEIEGLRGKVEDVEVNVDDFERAVQGIEGRISELEDLGKSKSFLGCVVS</sequence>
<gene>
    <name evidence="4" type="ORF">KCU76_g17142</name>
</gene>
<evidence type="ECO:0000313" key="5">
    <source>
        <dbReference type="Proteomes" id="UP000779574"/>
    </source>
</evidence>
<dbReference type="InterPro" id="IPR038919">
    <property type="entry name" value="STB2/STB2"/>
</dbReference>
<dbReference type="GO" id="GO:0070822">
    <property type="term" value="C:Sin3-type complex"/>
    <property type="evidence" value="ECO:0007669"/>
    <property type="project" value="TreeGrafter"/>
</dbReference>
<feature type="region of interest" description="Disordered" evidence="2">
    <location>
        <begin position="507"/>
        <end position="561"/>
    </location>
</feature>
<reference evidence="4" key="1">
    <citation type="journal article" date="2021" name="J Fungi (Basel)">
        <title>Virulence traits and population genomics of the black yeast Aureobasidium melanogenum.</title>
        <authorList>
            <person name="Cernosa A."/>
            <person name="Sun X."/>
            <person name="Gostincar C."/>
            <person name="Fang C."/>
            <person name="Gunde-Cimerman N."/>
            <person name="Song Z."/>
        </authorList>
    </citation>
    <scope>NUCLEOTIDE SEQUENCE</scope>
    <source>
        <strain evidence="4">EXF-9911</strain>
    </source>
</reference>
<name>A0A9P8E204_AURME</name>
<feature type="compositionally biased region" description="Polar residues" evidence="2">
    <location>
        <begin position="589"/>
        <end position="602"/>
    </location>
</feature>
<feature type="region of interest" description="Disordered" evidence="2">
    <location>
        <begin position="426"/>
        <end position="484"/>
    </location>
</feature>
<feature type="coiled-coil region" evidence="1">
    <location>
        <begin position="829"/>
        <end position="863"/>
    </location>
</feature>
<dbReference type="Proteomes" id="UP000779574">
    <property type="component" value="Unassembled WGS sequence"/>
</dbReference>
<evidence type="ECO:0000256" key="2">
    <source>
        <dbReference type="SAM" id="MobiDB-lite"/>
    </source>
</evidence>
<feature type="region of interest" description="Disordered" evidence="2">
    <location>
        <begin position="1"/>
        <end position="51"/>
    </location>
</feature>
<feature type="compositionally biased region" description="Basic and acidic residues" evidence="2">
    <location>
        <begin position="507"/>
        <end position="524"/>
    </location>
</feature>
<organism evidence="4 5">
    <name type="scientific">Aureobasidium melanogenum</name>
    <name type="common">Aureobasidium pullulans var. melanogenum</name>
    <dbReference type="NCBI Taxonomy" id="46634"/>
    <lineage>
        <taxon>Eukaryota</taxon>
        <taxon>Fungi</taxon>
        <taxon>Dikarya</taxon>
        <taxon>Ascomycota</taxon>
        <taxon>Pezizomycotina</taxon>
        <taxon>Dothideomycetes</taxon>
        <taxon>Dothideomycetidae</taxon>
        <taxon>Dothideales</taxon>
        <taxon>Saccotheciaceae</taxon>
        <taxon>Aureobasidium</taxon>
    </lineage>
</organism>
<reference evidence="4" key="2">
    <citation type="submission" date="2021-08" db="EMBL/GenBank/DDBJ databases">
        <authorList>
            <person name="Gostincar C."/>
            <person name="Sun X."/>
            <person name="Song Z."/>
            <person name="Gunde-Cimerman N."/>
        </authorList>
    </citation>
    <scope>NUCLEOTIDE SEQUENCE</scope>
    <source>
        <strain evidence="4">EXF-9911</strain>
    </source>
</reference>
<feature type="compositionally biased region" description="Basic and acidic residues" evidence="2">
    <location>
        <begin position="474"/>
        <end position="484"/>
    </location>
</feature>
<feature type="compositionally biased region" description="Basic and acidic residues" evidence="2">
    <location>
        <begin position="532"/>
        <end position="546"/>
    </location>
</feature>
<feature type="region of interest" description="Disordered" evidence="2">
    <location>
        <begin position="589"/>
        <end position="629"/>
    </location>
</feature>
<accession>A0A9P8E204</accession>
<evidence type="ECO:0000259" key="3">
    <source>
        <dbReference type="Pfam" id="PF25995"/>
    </source>
</evidence>
<protein>
    <recommendedName>
        <fullName evidence="3">STB6-like N-terminal domain-containing protein</fullName>
    </recommendedName>
</protein>
<dbReference type="EMBL" id="JAHFXF010001313">
    <property type="protein sequence ID" value="KAG9670185.1"/>
    <property type="molecule type" value="Genomic_DNA"/>
</dbReference>